<dbReference type="InterPro" id="IPR013763">
    <property type="entry name" value="Cyclin-like_dom"/>
</dbReference>
<reference evidence="5 6" key="1">
    <citation type="submission" date="2019-11" db="EMBL/GenBank/DDBJ databases">
        <title>Whole genome sequence of Oryza granulata.</title>
        <authorList>
            <person name="Li W."/>
        </authorList>
    </citation>
    <scope>NUCLEOTIDE SEQUENCE [LARGE SCALE GENOMIC DNA]</scope>
    <source>
        <strain evidence="6">cv. Menghai</strain>
        <tissue evidence="5">Leaf</tissue>
    </source>
</reference>
<dbReference type="AlphaFoldDB" id="A0A6G1CKQ0"/>
<evidence type="ECO:0000256" key="3">
    <source>
        <dbReference type="SAM" id="MobiDB-lite"/>
    </source>
</evidence>
<dbReference type="GO" id="GO:0070897">
    <property type="term" value="P:transcription preinitiation complex assembly"/>
    <property type="evidence" value="ECO:0007669"/>
    <property type="project" value="InterPro"/>
</dbReference>
<protein>
    <recommendedName>
        <fullName evidence="4">Cyclin-like domain-containing protein</fullName>
    </recommendedName>
</protein>
<evidence type="ECO:0000313" key="5">
    <source>
        <dbReference type="EMBL" id="KAF0900710.1"/>
    </source>
</evidence>
<dbReference type="SMART" id="SM00385">
    <property type="entry name" value="CYCLIN"/>
    <property type="match status" value="1"/>
</dbReference>
<dbReference type="SUPFAM" id="SSF57783">
    <property type="entry name" value="Zinc beta-ribbon"/>
    <property type="match status" value="1"/>
</dbReference>
<evidence type="ECO:0000313" key="6">
    <source>
        <dbReference type="Proteomes" id="UP000479710"/>
    </source>
</evidence>
<dbReference type="Proteomes" id="UP000479710">
    <property type="component" value="Unassembled WGS sequence"/>
</dbReference>
<dbReference type="OrthoDB" id="25790at2759"/>
<dbReference type="PANTHER" id="PTHR11618">
    <property type="entry name" value="TRANSCRIPTION INITIATION FACTOR IIB-RELATED"/>
    <property type="match status" value="1"/>
</dbReference>
<dbReference type="InterPro" id="IPR013150">
    <property type="entry name" value="TFIIB_cyclin"/>
</dbReference>
<dbReference type="PANTHER" id="PTHR11618:SF24">
    <property type="entry name" value="OS03G0193600 PROTEIN"/>
    <property type="match status" value="1"/>
</dbReference>
<feature type="compositionally biased region" description="Low complexity" evidence="3">
    <location>
        <begin position="68"/>
        <end position="78"/>
    </location>
</feature>
<keyword evidence="6" id="KW-1185">Reference proteome</keyword>
<evidence type="ECO:0000256" key="2">
    <source>
        <dbReference type="ARBA" id="ARBA00023163"/>
    </source>
</evidence>
<dbReference type="Pfam" id="PF00382">
    <property type="entry name" value="TFIIB"/>
    <property type="match status" value="1"/>
</dbReference>
<accession>A0A6G1CKQ0</accession>
<keyword evidence="1" id="KW-0805">Transcription regulation</keyword>
<feature type="region of interest" description="Disordered" evidence="3">
    <location>
        <begin position="49"/>
        <end position="78"/>
    </location>
</feature>
<dbReference type="GO" id="GO:0005634">
    <property type="term" value="C:nucleus"/>
    <property type="evidence" value="ECO:0007669"/>
    <property type="project" value="TreeGrafter"/>
</dbReference>
<dbReference type="InterPro" id="IPR036915">
    <property type="entry name" value="Cyclin-like_sf"/>
</dbReference>
<proteinExistence type="predicted"/>
<sequence>MLAAIYGSTDGVRYCQQCQRTTSMLLDHATGDAICTECPLLLGDASSDRRWRGADDGNDRGRLGGGADAPADDPLLPGSEVGATGVGIAYSAAPPKLQADAGAAPRVRGAVPTMNKALAEGFDAITDMGNRLGLADAVSDLGKEVLRKLEEAKACPRGRSRDALYAACLHAACRIEGSPRTLKELAAATPDAAATKRDIGKFINVIKRHLGKEEAGQDQADVKSGGGVVVRAGDYLLRYGSAVGMSDQERSDGGTRKSVREVSAATGISESTIKDACKDLCPHAALLFG</sequence>
<feature type="domain" description="Cyclin-like" evidence="4">
    <location>
        <begin position="123"/>
        <end position="208"/>
    </location>
</feature>
<keyword evidence="2" id="KW-0804">Transcription</keyword>
<evidence type="ECO:0000259" key="4">
    <source>
        <dbReference type="SMART" id="SM00385"/>
    </source>
</evidence>
<feature type="compositionally biased region" description="Basic and acidic residues" evidence="3">
    <location>
        <begin position="49"/>
        <end position="62"/>
    </location>
</feature>
<gene>
    <name evidence="5" type="ORF">E2562_034767</name>
</gene>
<dbReference type="PRINTS" id="PR00685">
    <property type="entry name" value="TIFACTORIIB"/>
</dbReference>
<dbReference type="SUPFAM" id="SSF47954">
    <property type="entry name" value="Cyclin-like"/>
    <property type="match status" value="1"/>
</dbReference>
<name>A0A6G1CKQ0_9ORYZ</name>
<dbReference type="GO" id="GO:0097550">
    <property type="term" value="C:transcription preinitiation complex"/>
    <property type="evidence" value="ECO:0007669"/>
    <property type="project" value="TreeGrafter"/>
</dbReference>
<dbReference type="InterPro" id="IPR000812">
    <property type="entry name" value="TFIIB"/>
</dbReference>
<dbReference type="GO" id="GO:0017025">
    <property type="term" value="F:TBP-class protein binding"/>
    <property type="evidence" value="ECO:0007669"/>
    <property type="project" value="InterPro"/>
</dbReference>
<dbReference type="Gene3D" id="1.10.472.170">
    <property type="match status" value="1"/>
</dbReference>
<organism evidence="5 6">
    <name type="scientific">Oryza meyeriana var. granulata</name>
    <dbReference type="NCBI Taxonomy" id="110450"/>
    <lineage>
        <taxon>Eukaryota</taxon>
        <taxon>Viridiplantae</taxon>
        <taxon>Streptophyta</taxon>
        <taxon>Embryophyta</taxon>
        <taxon>Tracheophyta</taxon>
        <taxon>Spermatophyta</taxon>
        <taxon>Magnoliopsida</taxon>
        <taxon>Liliopsida</taxon>
        <taxon>Poales</taxon>
        <taxon>Poaceae</taxon>
        <taxon>BOP clade</taxon>
        <taxon>Oryzoideae</taxon>
        <taxon>Oryzeae</taxon>
        <taxon>Oryzinae</taxon>
        <taxon>Oryza</taxon>
        <taxon>Oryza meyeriana</taxon>
    </lineage>
</organism>
<comment type="caution">
    <text evidence="5">The sequence shown here is derived from an EMBL/GenBank/DDBJ whole genome shotgun (WGS) entry which is preliminary data.</text>
</comment>
<dbReference type="EMBL" id="SPHZ02000009">
    <property type="protein sequence ID" value="KAF0900710.1"/>
    <property type="molecule type" value="Genomic_DNA"/>
</dbReference>
<evidence type="ECO:0000256" key="1">
    <source>
        <dbReference type="ARBA" id="ARBA00023015"/>
    </source>
</evidence>